<dbReference type="Proteomes" id="UP001430701">
    <property type="component" value="Unassembled WGS sequence"/>
</dbReference>
<dbReference type="EMBL" id="JAJPPU010000002">
    <property type="protein sequence ID" value="MCD8473588.1"/>
    <property type="molecule type" value="Genomic_DNA"/>
</dbReference>
<comment type="caution">
    <text evidence="1">The sequence shown here is derived from an EMBL/GenBank/DDBJ whole genome shotgun (WGS) entry which is preliminary data.</text>
</comment>
<keyword evidence="2" id="KW-1185">Reference proteome</keyword>
<protein>
    <submittedName>
        <fullName evidence="1">Uncharacterized protein</fullName>
    </submittedName>
</protein>
<reference evidence="1" key="1">
    <citation type="submission" date="2021-11" db="EMBL/GenBank/DDBJ databases">
        <title>Genome sequence of Xylella taiwanensis PLS432.</title>
        <authorList>
            <person name="Weng L.-W."/>
            <person name="Su C.-C."/>
            <person name="Tsai C.-W."/>
            <person name="Kuo C.-H."/>
        </authorList>
    </citation>
    <scope>NUCLEOTIDE SEQUENCE</scope>
    <source>
        <strain evidence="1">PLS432</strain>
    </source>
</reference>
<gene>
    <name evidence="1" type="ORF">LPH55_09015</name>
</gene>
<accession>A0ABS8TVG7</accession>
<name>A0ABS8TVG7_9GAMM</name>
<dbReference type="RefSeq" id="WP_051482334.1">
    <property type="nucleotide sequence ID" value="NZ_CP053627.1"/>
</dbReference>
<evidence type="ECO:0000313" key="2">
    <source>
        <dbReference type="Proteomes" id="UP001430701"/>
    </source>
</evidence>
<evidence type="ECO:0000313" key="1">
    <source>
        <dbReference type="EMBL" id="MCD8473588.1"/>
    </source>
</evidence>
<organism evidence="1 2">
    <name type="scientific">Xylella taiwanensis</name>
    <dbReference type="NCBI Taxonomy" id="1444770"/>
    <lineage>
        <taxon>Bacteria</taxon>
        <taxon>Pseudomonadati</taxon>
        <taxon>Pseudomonadota</taxon>
        <taxon>Gammaproteobacteria</taxon>
        <taxon>Lysobacterales</taxon>
        <taxon>Lysobacteraceae</taxon>
        <taxon>Xylella</taxon>
    </lineage>
</organism>
<dbReference type="GeneID" id="68900486"/>
<proteinExistence type="predicted"/>
<sequence length="95" mass="10437">MWYVIGVEGGTDAAKAECRVRFVNFQCLQVLLEPKYLTVVGPSPAVDVGELWSAGFSGSTVIVWFSWLWEVTACADTDPCVTVGSRVYLCGEVWL</sequence>